<dbReference type="Gene3D" id="3.30.60.20">
    <property type="match status" value="1"/>
</dbReference>
<dbReference type="SMART" id="SM00324">
    <property type="entry name" value="RhoGAP"/>
    <property type="match status" value="1"/>
</dbReference>
<keyword evidence="8" id="KW-1185">Reference proteome</keyword>
<organism evidence="7 8">
    <name type="scientific">Larinioides sclopetarius</name>
    <dbReference type="NCBI Taxonomy" id="280406"/>
    <lineage>
        <taxon>Eukaryota</taxon>
        <taxon>Metazoa</taxon>
        <taxon>Ecdysozoa</taxon>
        <taxon>Arthropoda</taxon>
        <taxon>Chelicerata</taxon>
        <taxon>Arachnida</taxon>
        <taxon>Araneae</taxon>
        <taxon>Araneomorphae</taxon>
        <taxon>Entelegynae</taxon>
        <taxon>Araneoidea</taxon>
        <taxon>Araneidae</taxon>
        <taxon>Larinioides</taxon>
    </lineage>
</organism>
<evidence type="ECO:0000259" key="5">
    <source>
        <dbReference type="PROSITE" id="PS50081"/>
    </source>
</evidence>
<dbReference type="PROSITE" id="PS50081">
    <property type="entry name" value="ZF_DAG_PE_2"/>
    <property type="match status" value="1"/>
</dbReference>
<gene>
    <name evidence="7" type="ORF">LARSCL_LOCUS15140</name>
</gene>
<reference evidence="7 8" key="1">
    <citation type="submission" date="2024-04" db="EMBL/GenBank/DDBJ databases">
        <authorList>
            <person name="Rising A."/>
            <person name="Reimegard J."/>
            <person name="Sonavane S."/>
            <person name="Akerstrom W."/>
            <person name="Nylinder S."/>
            <person name="Hedman E."/>
            <person name="Kallberg Y."/>
        </authorList>
    </citation>
    <scope>NUCLEOTIDE SEQUENCE [LARGE SCALE GENOMIC DNA]</scope>
</reference>
<dbReference type="PROSITE" id="PS50238">
    <property type="entry name" value="RHOGAP"/>
    <property type="match status" value="1"/>
</dbReference>
<feature type="region of interest" description="Disordered" evidence="4">
    <location>
        <begin position="544"/>
        <end position="579"/>
    </location>
</feature>
<dbReference type="GO" id="GO:0051233">
    <property type="term" value="C:spindle midzone"/>
    <property type="evidence" value="ECO:0007669"/>
    <property type="project" value="TreeGrafter"/>
</dbReference>
<feature type="domain" description="Rho-GAP" evidence="6">
    <location>
        <begin position="331"/>
        <end position="520"/>
    </location>
</feature>
<feature type="compositionally biased region" description="Low complexity" evidence="4">
    <location>
        <begin position="544"/>
        <end position="553"/>
    </location>
</feature>
<dbReference type="AlphaFoldDB" id="A0AAV2AYU6"/>
<comment type="caution">
    <text evidence="7">The sequence shown here is derived from an EMBL/GenBank/DDBJ whole genome shotgun (WGS) entry which is preliminary data.</text>
</comment>
<feature type="domain" description="Phorbol-ester/DAG-type" evidence="5">
    <location>
        <begin position="269"/>
        <end position="318"/>
    </location>
</feature>
<dbReference type="InterPro" id="IPR002219">
    <property type="entry name" value="PKC_DAG/PE"/>
</dbReference>
<dbReference type="Proteomes" id="UP001497382">
    <property type="component" value="Unassembled WGS sequence"/>
</dbReference>
<protein>
    <recommendedName>
        <fullName evidence="9">Rac GTPase-activating protein 1</fullName>
    </recommendedName>
</protein>
<evidence type="ECO:0000256" key="2">
    <source>
        <dbReference type="ARBA" id="ARBA00022833"/>
    </source>
</evidence>
<sequence>MASDNVSGLSLVAQFDDICRFNKVLITGCESEFKHFVEVSKTHLKLNQAQAKISELERTVNTLEMEKKGFEGQIKQLNQKWLETKKIKCIQDILGRGKPVDAKTKEQVNRLLCDVSCAKKQPFARPGTIDDSIASLLSSSDYDDTVEKISLNISYQQKRSSTGDTRGFDNHSFGKRAKFEKSFTSQFENTRIPVPDLQKIDKVPEVERCLNVQSSSELSSSVRALTSTPESDYEPVESSGYNLRNRSYRRNISSYFQSPSSPGEIFSQGHSFTSKSAFRYEKCYSCEKAIILCKQALKCNNCKITCHPECKDLCPATCIRLTPCSKKGSESTISDFTSTTSSMIPSLITHCVNEIESRGLKDVGLYRISGVEKEVKEVKEKLLKGKNLIQLNKTHIHVLCGVIKSFLRSLKEPLIPTSAWQSFVEAAEIKDKNRSLHLLYNHVCDLPQPNKETLAFLLQHFQRVSESTICQMPIDNLASILGPTIVGYSSPSVSNAKLLRETSQQRSVMKKLLMLPSVCWQTMLDKDLSATSKKLSVISAIKASDSVSGSNSSRNEPRYASVQKDRVKARKDKNFLKSP</sequence>
<dbReference type="GO" id="GO:0030496">
    <property type="term" value="C:midbody"/>
    <property type="evidence" value="ECO:0007669"/>
    <property type="project" value="TreeGrafter"/>
</dbReference>
<keyword evidence="3" id="KW-0175">Coiled coil</keyword>
<evidence type="ECO:0000259" key="6">
    <source>
        <dbReference type="PROSITE" id="PS50238"/>
    </source>
</evidence>
<dbReference type="EMBL" id="CAXIEN010000225">
    <property type="protein sequence ID" value="CAL1288063.1"/>
    <property type="molecule type" value="Genomic_DNA"/>
</dbReference>
<evidence type="ECO:0000313" key="7">
    <source>
        <dbReference type="EMBL" id="CAL1288063.1"/>
    </source>
</evidence>
<dbReference type="GO" id="GO:0046872">
    <property type="term" value="F:metal ion binding"/>
    <property type="evidence" value="ECO:0007669"/>
    <property type="project" value="UniProtKB-KW"/>
</dbReference>
<evidence type="ECO:0000256" key="3">
    <source>
        <dbReference type="SAM" id="Coils"/>
    </source>
</evidence>
<dbReference type="Gene3D" id="1.10.555.10">
    <property type="entry name" value="Rho GTPase activation protein"/>
    <property type="match status" value="1"/>
</dbReference>
<dbReference type="SUPFAM" id="SSF48350">
    <property type="entry name" value="GTPase activation domain, GAP"/>
    <property type="match status" value="1"/>
</dbReference>
<dbReference type="PROSITE" id="PS00479">
    <property type="entry name" value="ZF_DAG_PE_1"/>
    <property type="match status" value="1"/>
</dbReference>
<dbReference type="CDD" id="cd20821">
    <property type="entry name" value="C1_MgcRacGAP"/>
    <property type="match status" value="1"/>
</dbReference>
<dbReference type="InterPro" id="IPR000198">
    <property type="entry name" value="RhoGAP_dom"/>
</dbReference>
<evidence type="ECO:0000256" key="1">
    <source>
        <dbReference type="ARBA" id="ARBA00022723"/>
    </source>
</evidence>
<dbReference type="PANTHER" id="PTHR46199">
    <property type="entry name" value="RAC GTPASE-ACTIVATING PROTEIN 1"/>
    <property type="match status" value="1"/>
</dbReference>
<dbReference type="PANTHER" id="PTHR46199:SF3">
    <property type="entry name" value="RAC GTPASE-ACTIVATING PROTEIN 1"/>
    <property type="match status" value="1"/>
</dbReference>
<dbReference type="GO" id="GO:0005634">
    <property type="term" value="C:nucleus"/>
    <property type="evidence" value="ECO:0007669"/>
    <property type="project" value="TreeGrafter"/>
</dbReference>
<accession>A0AAV2AYU6</accession>
<dbReference type="Pfam" id="PF00620">
    <property type="entry name" value="RhoGAP"/>
    <property type="match status" value="1"/>
</dbReference>
<dbReference type="SUPFAM" id="SSF57889">
    <property type="entry name" value="Cysteine-rich domain"/>
    <property type="match status" value="1"/>
</dbReference>
<dbReference type="InterPro" id="IPR008936">
    <property type="entry name" value="Rho_GTPase_activation_prot"/>
</dbReference>
<dbReference type="GO" id="GO:0051256">
    <property type="term" value="P:mitotic spindle midzone assembly"/>
    <property type="evidence" value="ECO:0007669"/>
    <property type="project" value="TreeGrafter"/>
</dbReference>
<dbReference type="SMART" id="SM00109">
    <property type="entry name" value="C1"/>
    <property type="match status" value="1"/>
</dbReference>
<dbReference type="GO" id="GO:0007266">
    <property type="term" value="P:Rho protein signal transduction"/>
    <property type="evidence" value="ECO:0007669"/>
    <property type="project" value="TreeGrafter"/>
</dbReference>
<dbReference type="GO" id="GO:0005096">
    <property type="term" value="F:GTPase activator activity"/>
    <property type="evidence" value="ECO:0007669"/>
    <property type="project" value="TreeGrafter"/>
</dbReference>
<dbReference type="GO" id="GO:0097149">
    <property type="term" value="C:centralspindlin complex"/>
    <property type="evidence" value="ECO:0007669"/>
    <property type="project" value="TreeGrafter"/>
</dbReference>
<dbReference type="InterPro" id="IPR046349">
    <property type="entry name" value="C1-like_sf"/>
</dbReference>
<name>A0AAV2AYU6_9ARAC</name>
<evidence type="ECO:0000313" key="8">
    <source>
        <dbReference type="Proteomes" id="UP001497382"/>
    </source>
</evidence>
<feature type="coiled-coil region" evidence="3">
    <location>
        <begin position="39"/>
        <end position="80"/>
    </location>
</feature>
<proteinExistence type="predicted"/>
<dbReference type="GO" id="GO:0032154">
    <property type="term" value="C:cleavage furrow"/>
    <property type="evidence" value="ECO:0007669"/>
    <property type="project" value="TreeGrafter"/>
</dbReference>
<evidence type="ECO:0008006" key="9">
    <source>
        <dbReference type="Google" id="ProtNLM"/>
    </source>
</evidence>
<keyword evidence="1" id="KW-0479">Metal-binding</keyword>
<evidence type="ECO:0000256" key="4">
    <source>
        <dbReference type="SAM" id="MobiDB-lite"/>
    </source>
</evidence>
<keyword evidence="2" id="KW-0862">Zinc</keyword>
<dbReference type="GO" id="GO:0000281">
    <property type="term" value="P:mitotic cytokinesis"/>
    <property type="evidence" value="ECO:0007669"/>
    <property type="project" value="TreeGrafter"/>
</dbReference>